<keyword evidence="2" id="KW-1185">Reference proteome</keyword>
<accession>A0ACA9PMM2</accession>
<protein>
    <submittedName>
        <fullName evidence="1">14634_t:CDS:1</fullName>
    </submittedName>
</protein>
<gene>
    <name evidence="1" type="ORF">RPERSI_LOCUS10901</name>
</gene>
<dbReference type="Proteomes" id="UP000789920">
    <property type="component" value="Unassembled WGS sequence"/>
</dbReference>
<reference evidence="1" key="1">
    <citation type="submission" date="2021-06" db="EMBL/GenBank/DDBJ databases">
        <authorList>
            <person name="Kallberg Y."/>
            <person name="Tangrot J."/>
            <person name="Rosling A."/>
        </authorList>
    </citation>
    <scope>NUCLEOTIDE SEQUENCE</scope>
    <source>
        <strain evidence="1">MA461A</strain>
    </source>
</reference>
<sequence>MSARKSSDNPISVNFINVVSQVRTNKYPPESNNIDPIPENMNQNNSSNTNNSAIPPSDTRKGIDAATTNNNNSITE</sequence>
<name>A0ACA9PMM2_9GLOM</name>
<proteinExistence type="predicted"/>
<evidence type="ECO:0000313" key="2">
    <source>
        <dbReference type="Proteomes" id="UP000789920"/>
    </source>
</evidence>
<evidence type="ECO:0000313" key="1">
    <source>
        <dbReference type="EMBL" id="CAG8716071.1"/>
    </source>
</evidence>
<feature type="non-terminal residue" evidence="1">
    <location>
        <position position="76"/>
    </location>
</feature>
<comment type="caution">
    <text evidence="1">The sequence shown here is derived from an EMBL/GenBank/DDBJ whole genome shotgun (WGS) entry which is preliminary data.</text>
</comment>
<dbReference type="EMBL" id="CAJVQC010022017">
    <property type="protein sequence ID" value="CAG8716071.1"/>
    <property type="molecule type" value="Genomic_DNA"/>
</dbReference>
<organism evidence="1 2">
    <name type="scientific">Racocetra persica</name>
    <dbReference type="NCBI Taxonomy" id="160502"/>
    <lineage>
        <taxon>Eukaryota</taxon>
        <taxon>Fungi</taxon>
        <taxon>Fungi incertae sedis</taxon>
        <taxon>Mucoromycota</taxon>
        <taxon>Glomeromycotina</taxon>
        <taxon>Glomeromycetes</taxon>
        <taxon>Diversisporales</taxon>
        <taxon>Gigasporaceae</taxon>
        <taxon>Racocetra</taxon>
    </lineage>
</organism>